<evidence type="ECO:0000256" key="3">
    <source>
        <dbReference type="ARBA" id="ARBA00022960"/>
    </source>
</evidence>
<keyword evidence="10" id="KW-1185">Reference proteome</keyword>
<dbReference type="Pfam" id="PF12229">
    <property type="entry name" value="PG_binding_4"/>
    <property type="match status" value="2"/>
</dbReference>
<dbReference type="GO" id="GO:0005576">
    <property type="term" value="C:extracellular region"/>
    <property type="evidence" value="ECO:0007669"/>
    <property type="project" value="TreeGrafter"/>
</dbReference>
<keyword evidence="5 6" id="KW-0961">Cell wall biogenesis/degradation</keyword>
<evidence type="ECO:0000256" key="5">
    <source>
        <dbReference type="ARBA" id="ARBA00023316"/>
    </source>
</evidence>
<evidence type="ECO:0000313" key="10">
    <source>
        <dbReference type="Proteomes" id="UP000377798"/>
    </source>
</evidence>
<dbReference type="PANTHER" id="PTHR30582:SF33">
    <property type="entry name" value="EXPORTED PROTEIN"/>
    <property type="match status" value="1"/>
</dbReference>
<dbReference type="RefSeq" id="WP_131748298.1">
    <property type="nucleotide sequence ID" value="NZ_CAACYI010000001.1"/>
</dbReference>
<dbReference type="InterPro" id="IPR005490">
    <property type="entry name" value="LD_TPept_cat_dom"/>
</dbReference>
<dbReference type="PROSITE" id="PS52029">
    <property type="entry name" value="LD_TPASE"/>
    <property type="match status" value="1"/>
</dbReference>
<evidence type="ECO:0000259" key="8">
    <source>
        <dbReference type="PROSITE" id="PS52029"/>
    </source>
</evidence>
<dbReference type="GO" id="GO:0071972">
    <property type="term" value="F:peptidoglycan L,D-transpeptidase activity"/>
    <property type="evidence" value="ECO:0007669"/>
    <property type="project" value="TreeGrafter"/>
</dbReference>
<organism evidence="9 10">
    <name type="scientific">Urinicoccus massiliensis</name>
    <dbReference type="NCBI Taxonomy" id="1723382"/>
    <lineage>
        <taxon>Bacteria</taxon>
        <taxon>Bacillati</taxon>
        <taxon>Bacillota</taxon>
        <taxon>Tissierellia</taxon>
        <taxon>Tissierellales</taxon>
        <taxon>Peptoniphilaceae</taxon>
        <taxon>Urinicoccus</taxon>
    </lineage>
</organism>
<dbReference type="SUPFAM" id="SSF143985">
    <property type="entry name" value="L,D-transpeptidase pre-catalytic domain-like"/>
    <property type="match status" value="1"/>
</dbReference>
<reference evidence="9 10" key="1">
    <citation type="submission" date="2019-02" db="EMBL/GenBank/DDBJ databases">
        <authorList>
            <consortium name="Pathogen Informatics"/>
        </authorList>
    </citation>
    <scope>NUCLEOTIDE SEQUENCE [LARGE SCALE GENOMIC DNA]</scope>
    <source>
        <strain evidence="9 10">3012STDY7089603</strain>
    </source>
</reference>
<feature type="transmembrane region" description="Helical" evidence="7">
    <location>
        <begin position="7"/>
        <end position="27"/>
    </location>
</feature>
<sequence>MRKFFKIFFIVLLVIFAGLYFAGVWVFNQYTLANTYINNKDFSFVKKDQIKDQYEEKMKKLQVTVQGRHDLKDVFKAQDIGYYEELRGKVDLGQNPWAWPILFFSHKDYKLESKLIYNAQVLDQRIASSPFMTDPTATDPKDAYVTYKQGKGFVIEPEVQGSKVAPEKLKHEVLKALKNEKSKLDLNKENVYHDPKVTKDSPYLKNQLASLAKISSINVVYDFEDRKEELNGEKLLALYTDDGQGNLNPDPEKVKAYVADLAKKYDTYRGTRTFYATGGQAVIVQGGIYGWRTNQAKTGEELLKLLNEGQSKTLKPVYSQEAMSRTQNDIGSNYVEIDLTRQHMWVYKNAQLMVDTPIVTGNPSKGNATPTGVGRVWSKERDRYLTGDNYKSYVHYWIPYTWVGVGIHDSSWRSNYGGKIYQSGGSHGCVNTPPKNMPKVYENIDYGTPVVVYKS</sequence>
<comment type="pathway">
    <text evidence="1 6">Cell wall biogenesis; peptidoglycan biosynthesis.</text>
</comment>
<evidence type="ECO:0000256" key="2">
    <source>
        <dbReference type="ARBA" id="ARBA00022679"/>
    </source>
</evidence>
<dbReference type="CDD" id="cd16913">
    <property type="entry name" value="YkuD_like"/>
    <property type="match status" value="1"/>
</dbReference>
<dbReference type="InterPro" id="IPR038063">
    <property type="entry name" value="Transpep_catalytic_dom"/>
</dbReference>
<keyword evidence="4 6" id="KW-0573">Peptidoglycan synthesis</keyword>
<gene>
    <name evidence="9" type="ORF">NCTC13150_00370</name>
</gene>
<dbReference type="GO" id="GO:0071555">
    <property type="term" value="P:cell wall organization"/>
    <property type="evidence" value="ECO:0007669"/>
    <property type="project" value="UniProtKB-UniRule"/>
</dbReference>
<keyword evidence="7" id="KW-0812">Transmembrane</keyword>
<evidence type="ECO:0000256" key="7">
    <source>
        <dbReference type="SAM" id="Phobius"/>
    </source>
</evidence>
<dbReference type="SUPFAM" id="SSF141523">
    <property type="entry name" value="L,D-transpeptidase catalytic domain-like"/>
    <property type="match status" value="1"/>
</dbReference>
<dbReference type="InterPro" id="IPR022029">
    <property type="entry name" value="YoaR-like_PG-bd"/>
</dbReference>
<keyword evidence="2" id="KW-0808">Transferase</keyword>
<dbReference type="EMBL" id="CAACYI010000001">
    <property type="protein sequence ID" value="VFB15862.1"/>
    <property type="molecule type" value="Genomic_DNA"/>
</dbReference>
<keyword evidence="7" id="KW-1133">Transmembrane helix</keyword>
<protein>
    <submittedName>
        <fullName evidence="9">Uncharacterized vancomycin resistance protein</fullName>
    </submittedName>
</protein>
<dbReference type="InterPro" id="IPR050979">
    <property type="entry name" value="LD-transpeptidase"/>
</dbReference>
<keyword evidence="3 6" id="KW-0133">Cell shape</keyword>
<dbReference type="GO" id="GO:0008360">
    <property type="term" value="P:regulation of cell shape"/>
    <property type="evidence" value="ECO:0007669"/>
    <property type="project" value="UniProtKB-UniRule"/>
</dbReference>
<dbReference type="GO" id="GO:0016740">
    <property type="term" value="F:transferase activity"/>
    <property type="evidence" value="ECO:0007669"/>
    <property type="project" value="UniProtKB-KW"/>
</dbReference>
<dbReference type="PANTHER" id="PTHR30582">
    <property type="entry name" value="L,D-TRANSPEPTIDASE"/>
    <property type="match status" value="1"/>
</dbReference>
<evidence type="ECO:0000256" key="4">
    <source>
        <dbReference type="ARBA" id="ARBA00022984"/>
    </source>
</evidence>
<dbReference type="Gene3D" id="2.40.440.10">
    <property type="entry name" value="L,D-transpeptidase catalytic domain-like"/>
    <property type="match status" value="1"/>
</dbReference>
<dbReference type="Pfam" id="PF03734">
    <property type="entry name" value="YkuD"/>
    <property type="match status" value="1"/>
</dbReference>
<feature type="active site" description="Proton donor/acceptor" evidence="6">
    <location>
        <position position="408"/>
    </location>
</feature>
<dbReference type="Gene3D" id="3.10.20.800">
    <property type="match status" value="1"/>
</dbReference>
<proteinExistence type="predicted"/>
<keyword evidence="7" id="KW-0472">Membrane</keyword>
<name>A0A8H2M653_9FIRM</name>
<dbReference type="Proteomes" id="UP000377798">
    <property type="component" value="Unassembled WGS sequence"/>
</dbReference>
<comment type="caution">
    <text evidence="9">The sequence shown here is derived from an EMBL/GenBank/DDBJ whole genome shotgun (WGS) entry which is preliminary data.</text>
</comment>
<evidence type="ECO:0000313" key="9">
    <source>
        <dbReference type="EMBL" id="VFB15862.1"/>
    </source>
</evidence>
<dbReference type="UniPathway" id="UPA00219"/>
<dbReference type="InterPro" id="IPR038054">
    <property type="entry name" value="LD_TPept-like_central_sf"/>
</dbReference>
<accession>A0A8H2M653</accession>
<feature type="domain" description="L,D-TPase catalytic" evidence="8">
    <location>
        <begin position="333"/>
        <end position="453"/>
    </location>
</feature>
<evidence type="ECO:0000256" key="1">
    <source>
        <dbReference type="ARBA" id="ARBA00004752"/>
    </source>
</evidence>
<dbReference type="GO" id="GO:0018104">
    <property type="term" value="P:peptidoglycan-protein cross-linking"/>
    <property type="evidence" value="ECO:0007669"/>
    <property type="project" value="TreeGrafter"/>
</dbReference>
<dbReference type="AlphaFoldDB" id="A0A8H2M653"/>
<evidence type="ECO:0000256" key="6">
    <source>
        <dbReference type="PROSITE-ProRule" id="PRU01373"/>
    </source>
</evidence>
<feature type="active site" description="Nucleophile" evidence="6">
    <location>
        <position position="429"/>
    </location>
</feature>